<evidence type="ECO:0000313" key="8">
    <source>
        <dbReference type="EMBL" id="CAK7357011.1"/>
    </source>
</evidence>
<gene>
    <name evidence="8" type="ORF">DCAF_LOCUS27294</name>
</gene>
<feature type="signal peptide" evidence="6">
    <location>
        <begin position="1"/>
        <end position="29"/>
    </location>
</feature>
<dbReference type="AlphaFoldDB" id="A0AAV1STE3"/>
<evidence type="ECO:0000256" key="1">
    <source>
        <dbReference type="ARBA" id="ARBA00022723"/>
    </source>
</evidence>
<evidence type="ECO:0000256" key="4">
    <source>
        <dbReference type="ARBA" id="ARBA00071970"/>
    </source>
</evidence>
<keyword evidence="3" id="KW-1015">Disulfide bond</keyword>
<keyword evidence="6" id="KW-0732">Signal</keyword>
<dbReference type="Pfam" id="PF02298">
    <property type="entry name" value="Cu_bind_like"/>
    <property type="match status" value="1"/>
</dbReference>
<proteinExistence type="predicted"/>
<dbReference type="GO" id="GO:0005886">
    <property type="term" value="C:plasma membrane"/>
    <property type="evidence" value="ECO:0007669"/>
    <property type="project" value="TreeGrafter"/>
</dbReference>
<dbReference type="PANTHER" id="PTHR33021">
    <property type="entry name" value="BLUE COPPER PROTEIN"/>
    <property type="match status" value="1"/>
</dbReference>
<dbReference type="InterPro" id="IPR039391">
    <property type="entry name" value="Phytocyanin-like"/>
</dbReference>
<keyword evidence="2" id="KW-0186">Copper</keyword>
<comment type="caution">
    <text evidence="8">The sequence shown here is derived from an EMBL/GenBank/DDBJ whole genome shotgun (WGS) entry which is preliminary data.</text>
</comment>
<protein>
    <recommendedName>
        <fullName evidence="4">Basic blue protein</fullName>
    </recommendedName>
    <alternativeName>
        <fullName evidence="5">Plantacyanin</fullName>
    </alternativeName>
</protein>
<dbReference type="PANTHER" id="PTHR33021:SF9">
    <property type="entry name" value="PUTATIVE, EXPRESSED-RELATED"/>
    <property type="match status" value="1"/>
</dbReference>
<reference evidence="8 9" key="1">
    <citation type="submission" date="2024-01" db="EMBL/GenBank/DDBJ databases">
        <authorList>
            <person name="Waweru B."/>
        </authorList>
    </citation>
    <scope>NUCLEOTIDE SEQUENCE [LARGE SCALE GENOMIC DNA]</scope>
</reference>
<dbReference type="InterPro" id="IPR008972">
    <property type="entry name" value="Cupredoxin"/>
</dbReference>
<keyword evidence="1" id="KW-0479">Metal-binding</keyword>
<evidence type="ECO:0000256" key="2">
    <source>
        <dbReference type="ARBA" id="ARBA00023008"/>
    </source>
</evidence>
<keyword evidence="9" id="KW-1185">Reference proteome</keyword>
<dbReference type="InterPro" id="IPR041844">
    <property type="entry name" value="Plantacyanin"/>
</dbReference>
<sequence>MAQGRGSAMAVTVTILLCMIQLHFEIASAAIYTVGGRGGWIFNVAGWPKGKSFKAGDVLVFNYNPAAHNVVGVSKAGYNSCTAPRGAKFFTSGKDRIKLKRGQNFFICTFAGHCQSGMKIAVTAA</sequence>
<organism evidence="8 9">
    <name type="scientific">Dovyalis caffra</name>
    <dbReference type="NCBI Taxonomy" id="77055"/>
    <lineage>
        <taxon>Eukaryota</taxon>
        <taxon>Viridiplantae</taxon>
        <taxon>Streptophyta</taxon>
        <taxon>Embryophyta</taxon>
        <taxon>Tracheophyta</taxon>
        <taxon>Spermatophyta</taxon>
        <taxon>Magnoliopsida</taxon>
        <taxon>eudicotyledons</taxon>
        <taxon>Gunneridae</taxon>
        <taxon>Pentapetalae</taxon>
        <taxon>rosids</taxon>
        <taxon>fabids</taxon>
        <taxon>Malpighiales</taxon>
        <taxon>Salicaceae</taxon>
        <taxon>Flacourtieae</taxon>
        <taxon>Dovyalis</taxon>
    </lineage>
</organism>
<evidence type="ECO:0000256" key="3">
    <source>
        <dbReference type="ARBA" id="ARBA00023157"/>
    </source>
</evidence>
<feature type="domain" description="Phytocyanin" evidence="7">
    <location>
        <begin position="30"/>
        <end position="125"/>
    </location>
</feature>
<dbReference type="PROSITE" id="PS51485">
    <property type="entry name" value="PHYTOCYANIN"/>
    <property type="match status" value="1"/>
</dbReference>
<name>A0AAV1STE3_9ROSI</name>
<evidence type="ECO:0000256" key="6">
    <source>
        <dbReference type="SAM" id="SignalP"/>
    </source>
</evidence>
<dbReference type="GO" id="GO:0046872">
    <property type="term" value="F:metal ion binding"/>
    <property type="evidence" value="ECO:0007669"/>
    <property type="project" value="UniProtKB-KW"/>
</dbReference>
<dbReference type="FunFam" id="2.60.40.420:FF:000013">
    <property type="entry name" value="basic blue protein-like"/>
    <property type="match status" value="1"/>
</dbReference>
<feature type="chain" id="PRO_5043628883" description="Basic blue protein" evidence="6">
    <location>
        <begin position="30"/>
        <end position="125"/>
    </location>
</feature>
<evidence type="ECO:0000313" key="9">
    <source>
        <dbReference type="Proteomes" id="UP001314170"/>
    </source>
</evidence>
<dbReference type="EMBL" id="CAWUPB010001197">
    <property type="protein sequence ID" value="CAK7357011.1"/>
    <property type="molecule type" value="Genomic_DNA"/>
</dbReference>
<dbReference type="GO" id="GO:0009055">
    <property type="term" value="F:electron transfer activity"/>
    <property type="evidence" value="ECO:0007669"/>
    <property type="project" value="InterPro"/>
</dbReference>
<dbReference type="SUPFAM" id="SSF49503">
    <property type="entry name" value="Cupredoxins"/>
    <property type="match status" value="1"/>
</dbReference>
<evidence type="ECO:0000256" key="5">
    <source>
        <dbReference type="ARBA" id="ARBA00082491"/>
    </source>
</evidence>
<dbReference type="Proteomes" id="UP001314170">
    <property type="component" value="Unassembled WGS sequence"/>
</dbReference>
<dbReference type="Gene3D" id="2.60.40.420">
    <property type="entry name" value="Cupredoxins - blue copper proteins"/>
    <property type="match status" value="1"/>
</dbReference>
<accession>A0AAV1STE3</accession>
<dbReference type="CDD" id="cd11013">
    <property type="entry name" value="Plantacyanin"/>
    <property type="match status" value="1"/>
</dbReference>
<dbReference type="InterPro" id="IPR003245">
    <property type="entry name" value="Phytocyanin_dom"/>
</dbReference>
<evidence type="ECO:0000259" key="7">
    <source>
        <dbReference type="PROSITE" id="PS51485"/>
    </source>
</evidence>